<keyword evidence="15" id="KW-1185">Reference proteome</keyword>
<name>A2DDL4_TRIV3</name>
<evidence type="ECO:0000256" key="4">
    <source>
        <dbReference type="ARBA" id="ARBA00022741"/>
    </source>
</evidence>
<dbReference type="PRINTS" id="PR01662">
    <property type="entry name" value="MCMPROTEIN6"/>
</dbReference>
<keyword evidence="4 11" id="KW-0547">Nucleotide-binding</keyword>
<keyword evidence="9" id="KW-0539">Nucleus</keyword>
<evidence type="ECO:0000256" key="5">
    <source>
        <dbReference type="ARBA" id="ARBA00022801"/>
    </source>
</evidence>
<dbReference type="PROSITE" id="PS50051">
    <property type="entry name" value="MCM_2"/>
    <property type="match status" value="1"/>
</dbReference>
<sequence length="754" mass="84440">MGEAENLQNQIKARFLTFLNTYKEEGSDELYYHVQFEKMKEEENTTLRVSYEHLYQFDSTFAEIIAENLYRFYNSLVAALVDFVMAQDKMYAIEGRTHNPRPFALSITDYNVKSALRQIKPSHVGTLIMFQGTVTRISDVQPELLKGTFRCRVCGQDIPNVTQNFQYTEPSVCPNKSCNNHSRFELLTDRSEFTDFQRIIVQEDPDESPDSGMPRTMEVILRHQLVDTAKPGDRCQFIGMPVAVPTTAKRAIGERPVLTRGAGFQADGVTGVKGYGVRELTYRLSFLASSVLPLHIEDEILNNNMETPSHMMHEANASQDTIYDKLARSIAPDIYGHEDVKRGILLMLLGGVQQQAQGMKIRGDINVCIVGDPSTAKSQFLKFISKTMPRSVYTSGQSSSAAGLTATVVKDSETGDFMIEAGALMLADNGVCCIDEFDKMNPTDQTAIHEAMEQQTISIAKAGIHATLNARASILAAANPVNGRYNTARSLRANLNLPAPIMSRFDLFFIITDDVNEDLDRKIARQIINVHMGKEVTTKAIFSQHELKTYITFAKRLTPVLKDDAVDAIVKHYVTLRSQDAVGGGGASSRITVRQLEALIRLSEAIAKLNLAEEVKPTYVHEAARLLTYSISKIGSEPIVLEATDDDVVEPKTEQKEETVDHNVIQFDTYHSIATGIIQRLRDLATQGRAGETLEDLVNWYTEENKDILKYLQSEEMMANITKKIILRLIQMDHVLLLNEQTGLISVNPLFFRD</sequence>
<dbReference type="Gene3D" id="1.20.58.870">
    <property type="match status" value="1"/>
</dbReference>
<dbReference type="OrthoDB" id="1744952at2759"/>
<keyword evidence="5 12" id="KW-0378">Hydrolase</keyword>
<dbReference type="Pfam" id="PF14551">
    <property type="entry name" value="MCM_N"/>
    <property type="match status" value="1"/>
</dbReference>
<dbReference type="Proteomes" id="UP000001542">
    <property type="component" value="Unassembled WGS sequence"/>
</dbReference>
<dbReference type="InParanoid" id="A2DDL4"/>
<dbReference type="AlphaFoldDB" id="A2DDL4"/>
<dbReference type="GO" id="GO:0016887">
    <property type="term" value="F:ATP hydrolysis activity"/>
    <property type="evidence" value="ECO:0007669"/>
    <property type="project" value="RHEA"/>
</dbReference>
<dbReference type="GO" id="GO:0005524">
    <property type="term" value="F:ATP binding"/>
    <property type="evidence" value="ECO:0007669"/>
    <property type="project" value="UniProtKB-UniRule"/>
</dbReference>
<dbReference type="GO" id="GO:0003697">
    <property type="term" value="F:single-stranded DNA binding"/>
    <property type="evidence" value="ECO:0000318"/>
    <property type="project" value="GO_Central"/>
</dbReference>
<comment type="function">
    <text evidence="12">Acts as component of the MCM2-7 complex (MCM complex) which is the replicative helicase essential for 'once per cell cycle' DNA replication initiation and elongation in eukaryotic cells. The active ATPase sites in the MCM2-7 ring are formed through the interaction surfaces of two neighboring subunits such that a critical structure of a conserved arginine finger motif is provided in trans relative to the ATP-binding site of the Walker A box of the adjacent subunit. The six ATPase active sites, however, are likely to contribute differentially to the complex helicase activity.</text>
</comment>
<keyword evidence="3 12" id="KW-0235">DNA replication</keyword>
<dbReference type="InterPro" id="IPR012340">
    <property type="entry name" value="NA-bd_OB-fold"/>
</dbReference>
<evidence type="ECO:0000259" key="13">
    <source>
        <dbReference type="PROSITE" id="PS50051"/>
    </source>
</evidence>
<dbReference type="InterPro" id="IPR018525">
    <property type="entry name" value="MCM_CS"/>
</dbReference>
<dbReference type="VEuPathDB" id="TrichDB:TVAG_198280"/>
<dbReference type="SUPFAM" id="SSF50249">
    <property type="entry name" value="Nucleic acid-binding proteins"/>
    <property type="match status" value="1"/>
</dbReference>
<dbReference type="Pfam" id="PF18263">
    <property type="entry name" value="WHD_MCM6"/>
    <property type="match status" value="1"/>
</dbReference>
<dbReference type="Gene3D" id="2.20.28.10">
    <property type="match status" value="1"/>
</dbReference>
<comment type="similarity">
    <text evidence="2 11">Belongs to the MCM family.</text>
</comment>
<dbReference type="InterPro" id="IPR027417">
    <property type="entry name" value="P-loop_NTPase"/>
</dbReference>
<feature type="domain" description="MCM C-terminal AAA(+) ATPase" evidence="13">
    <location>
        <begin position="322"/>
        <end position="527"/>
    </location>
</feature>
<dbReference type="SMR" id="A2DDL4"/>
<dbReference type="PANTHER" id="PTHR11630:SF43">
    <property type="entry name" value="DNA REPLICATION LICENSING FACTOR MCM6"/>
    <property type="match status" value="1"/>
</dbReference>
<evidence type="ECO:0000256" key="3">
    <source>
        <dbReference type="ARBA" id="ARBA00022705"/>
    </source>
</evidence>
<dbReference type="GO" id="GO:0000727">
    <property type="term" value="P:double-strand break repair via break-induced replication"/>
    <property type="evidence" value="ECO:0000318"/>
    <property type="project" value="GO_Central"/>
</dbReference>
<dbReference type="PRINTS" id="PR01657">
    <property type="entry name" value="MCMFAMILY"/>
</dbReference>
<dbReference type="Pfam" id="PF17207">
    <property type="entry name" value="MCM_OB"/>
    <property type="match status" value="1"/>
</dbReference>
<reference evidence="14" key="1">
    <citation type="submission" date="2006-10" db="EMBL/GenBank/DDBJ databases">
        <authorList>
            <person name="Amadeo P."/>
            <person name="Zhao Q."/>
            <person name="Wortman J."/>
            <person name="Fraser-Liggett C."/>
            <person name="Carlton J."/>
        </authorList>
    </citation>
    <scope>NUCLEOTIDE SEQUENCE</scope>
    <source>
        <strain evidence="14">G3</strain>
    </source>
</reference>
<keyword evidence="7 11" id="KW-0067">ATP-binding</keyword>
<protein>
    <recommendedName>
        <fullName evidence="12">DNA replication licensing factor MCM6</fullName>
        <ecNumber evidence="12">3.6.4.12</ecNumber>
    </recommendedName>
</protein>
<comment type="subcellular location">
    <subcellularLocation>
        <location evidence="1 12">Nucleus</location>
    </subcellularLocation>
</comment>
<dbReference type="GO" id="GO:0005634">
    <property type="term" value="C:nucleus"/>
    <property type="evidence" value="ECO:0000318"/>
    <property type="project" value="GO_Central"/>
</dbReference>
<dbReference type="InterPro" id="IPR031327">
    <property type="entry name" value="MCM"/>
</dbReference>
<dbReference type="InterPro" id="IPR027925">
    <property type="entry name" value="MCM_N"/>
</dbReference>
<dbReference type="InterPro" id="IPR033762">
    <property type="entry name" value="MCM_OB"/>
</dbReference>
<keyword evidence="10 12" id="KW-0131">Cell cycle</keyword>
<evidence type="ECO:0000256" key="10">
    <source>
        <dbReference type="ARBA" id="ARBA00023306"/>
    </source>
</evidence>
<reference evidence="14" key="2">
    <citation type="journal article" date="2007" name="Science">
        <title>Draft genome sequence of the sexually transmitted pathogen Trichomonas vaginalis.</title>
        <authorList>
            <person name="Carlton J.M."/>
            <person name="Hirt R.P."/>
            <person name="Silva J.C."/>
            <person name="Delcher A.L."/>
            <person name="Schatz M."/>
            <person name="Zhao Q."/>
            <person name="Wortman J.R."/>
            <person name="Bidwell S.L."/>
            <person name="Alsmark U.C.M."/>
            <person name="Besteiro S."/>
            <person name="Sicheritz-Ponten T."/>
            <person name="Noel C.J."/>
            <person name="Dacks J.B."/>
            <person name="Foster P.G."/>
            <person name="Simillion C."/>
            <person name="Van de Peer Y."/>
            <person name="Miranda-Saavedra D."/>
            <person name="Barton G.J."/>
            <person name="Westrop G.D."/>
            <person name="Mueller S."/>
            <person name="Dessi D."/>
            <person name="Fiori P.L."/>
            <person name="Ren Q."/>
            <person name="Paulsen I."/>
            <person name="Zhang H."/>
            <person name="Bastida-Corcuera F.D."/>
            <person name="Simoes-Barbosa A."/>
            <person name="Brown M.T."/>
            <person name="Hayes R.D."/>
            <person name="Mukherjee M."/>
            <person name="Okumura C.Y."/>
            <person name="Schneider R."/>
            <person name="Smith A.J."/>
            <person name="Vanacova S."/>
            <person name="Villalvazo M."/>
            <person name="Haas B.J."/>
            <person name="Pertea M."/>
            <person name="Feldblyum T.V."/>
            <person name="Utterback T.R."/>
            <person name="Shu C.L."/>
            <person name="Osoegawa K."/>
            <person name="de Jong P.J."/>
            <person name="Hrdy I."/>
            <person name="Horvathova L."/>
            <person name="Zubacova Z."/>
            <person name="Dolezal P."/>
            <person name="Malik S.B."/>
            <person name="Logsdon J.M. Jr."/>
            <person name="Henze K."/>
            <person name="Gupta A."/>
            <person name="Wang C.C."/>
            <person name="Dunne R.L."/>
            <person name="Upcroft J.A."/>
            <person name="Upcroft P."/>
            <person name="White O."/>
            <person name="Salzberg S.L."/>
            <person name="Tang P."/>
            <person name="Chiu C.-H."/>
            <person name="Lee Y.-S."/>
            <person name="Embley T.M."/>
            <person name="Coombs G.H."/>
            <person name="Mottram J.C."/>
            <person name="Tachezy J."/>
            <person name="Fraser-Liggett C.M."/>
            <person name="Johnson P.J."/>
        </authorList>
    </citation>
    <scope>NUCLEOTIDE SEQUENCE [LARGE SCALE GENOMIC DNA]</scope>
    <source>
        <strain evidence="14">G3</strain>
    </source>
</reference>
<dbReference type="Pfam" id="PF17855">
    <property type="entry name" value="MCM_lid"/>
    <property type="match status" value="1"/>
</dbReference>
<dbReference type="EC" id="3.6.4.12" evidence="12"/>
<gene>
    <name evidence="14" type="ORF">TVAG_198280</name>
</gene>
<dbReference type="Gene3D" id="2.40.50.140">
    <property type="entry name" value="Nucleic acid-binding proteins"/>
    <property type="match status" value="1"/>
</dbReference>
<dbReference type="VEuPathDB" id="TrichDB:TVAGG3_0998700"/>
<dbReference type="SUPFAM" id="SSF52540">
    <property type="entry name" value="P-loop containing nucleoside triphosphate hydrolases"/>
    <property type="match status" value="1"/>
</dbReference>
<comment type="catalytic activity">
    <reaction evidence="12">
        <text>ATP + H2O = ADP + phosphate + H(+)</text>
        <dbReference type="Rhea" id="RHEA:13065"/>
        <dbReference type="ChEBI" id="CHEBI:15377"/>
        <dbReference type="ChEBI" id="CHEBI:15378"/>
        <dbReference type="ChEBI" id="CHEBI:30616"/>
        <dbReference type="ChEBI" id="CHEBI:43474"/>
        <dbReference type="ChEBI" id="CHEBI:456216"/>
        <dbReference type="EC" id="3.6.4.12"/>
    </reaction>
</comment>
<evidence type="ECO:0000256" key="7">
    <source>
        <dbReference type="ARBA" id="ARBA00022840"/>
    </source>
</evidence>
<dbReference type="PROSITE" id="PS00847">
    <property type="entry name" value="MCM_1"/>
    <property type="match status" value="1"/>
</dbReference>
<dbReference type="FunFam" id="3.40.50.300:FF:001327">
    <property type="entry name" value="DNA helicase"/>
    <property type="match status" value="1"/>
</dbReference>
<evidence type="ECO:0000256" key="12">
    <source>
        <dbReference type="RuleBase" id="RU368064"/>
    </source>
</evidence>
<comment type="subunit">
    <text evidence="12">Component of the MCM2-7 complex.</text>
</comment>
<dbReference type="InterPro" id="IPR008049">
    <property type="entry name" value="MCM6"/>
</dbReference>
<accession>A2DDL4</accession>
<dbReference type="GO" id="GO:0042555">
    <property type="term" value="C:MCM complex"/>
    <property type="evidence" value="ECO:0000318"/>
    <property type="project" value="GO_Central"/>
</dbReference>
<dbReference type="FunCoup" id="A2DDL4">
    <property type="interactions" value="766"/>
</dbReference>
<dbReference type="SMART" id="SM00350">
    <property type="entry name" value="MCM"/>
    <property type="match status" value="1"/>
</dbReference>
<dbReference type="CDD" id="cd17757">
    <property type="entry name" value="MCM6"/>
    <property type="match status" value="1"/>
</dbReference>
<evidence type="ECO:0000256" key="6">
    <source>
        <dbReference type="ARBA" id="ARBA00022806"/>
    </source>
</evidence>
<dbReference type="GO" id="GO:0006270">
    <property type="term" value="P:DNA replication initiation"/>
    <property type="evidence" value="ECO:0007669"/>
    <property type="project" value="UniProtKB-UniRule"/>
</dbReference>
<proteinExistence type="inferred from homology"/>
<organism evidence="14 15">
    <name type="scientific">Trichomonas vaginalis (strain ATCC PRA-98 / G3)</name>
    <dbReference type="NCBI Taxonomy" id="412133"/>
    <lineage>
        <taxon>Eukaryota</taxon>
        <taxon>Metamonada</taxon>
        <taxon>Parabasalia</taxon>
        <taxon>Trichomonadida</taxon>
        <taxon>Trichomonadidae</taxon>
        <taxon>Trichomonas</taxon>
    </lineage>
</organism>
<evidence type="ECO:0000313" key="15">
    <source>
        <dbReference type="Proteomes" id="UP000001542"/>
    </source>
</evidence>
<evidence type="ECO:0000256" key="8">
    <source>
        <dbReference type="ARBA" id="ARBA00023125"/>
    </source>
</evidence>
<evidence type="ECO:0000313" key="14">
    <source>
        <dbReference type="EMBL" id="EAY21390.1"/>
    </source>
</evidence>
<dbReference type="GO" id="GO:1902969">
    <property type="term" value="P:mitotic DNA replication"/>
    <property type="evidence" value="ECO:0000318"/>
    <property type="project" value="GO_Central"/>
</dbReference>
<dbReference type="RefSeq" id="XP_001582376.1">
    <property type="nucleotide sequence ID" value="XM_001582326.1"/>
</dbReference>
<dbReference type="InterPro" id="IPR001208">
    <property type="entry name" value="MCM_dom"/>
</dbReference>
<dbReference type="Pfam" id="PF00493">
    <property type="entry name" value="MCM"/>
    <property type="match status" value="1"/>
</dbReference>
<dbReference type="eggNOG" id="KOG0480">
    <property type="taxonomic scope" value="Eukaryota"/>
</dbReference>
<dbReference type="Gene3D" id="3.30.1640.10">
    <property type="entry name" value="mini-chromosome maintenance (MCM) complex, chain A, domain 1"/>
    <property type="match status" value="1"/>
</dbReference>
<dbReference type="Gene3D" id="3.40.50.300">
    <property type="entry name" value="P-loop containing nucleotide triphosphate hydrolases"/>
    <property type="match status" value="1"/>
</dbReference>
<keyword evidence="6 12" id="KW-0347">Helicase</keyword>
<dbReference type="OMA" id="RHQQTDK"/>
<keyword evidence="8 11" id="KW-0238">DNA-binding</keyword>
<evidence type="ECO:0000256" key="1">
    <source>
        <dbReference type="ARBA" id="ARBA00004123"/>
    </source>
</evidence>
<dbReference type="EMBL" id="DS113190">
    <property type="protein sequence ID" value="EAY21390.1"/>
    <property type="molecule type" value="Genomic_DNA"/>
</dbReference>
<dbReference type="GO" id="GO:0003678">
    <property type="term" value="F:DNA helicase activity"/>
    <property type="evidence" value="ECO:0007669"/>
    <property type="project" value="UniProtKB-EC"/>
</dbReference>
<evidence type="ECO:0000256" key="2">
    <source>
        <dbReference type="ARBA" id="ARBA00008010"/>
    </source>
</evidence>
<dbReference type="InterPro" id="IPR041562">
    <property type="entry name" value="MCM_lid"/>
</dbReference>
<dbReference type="FunFam" id="2.20.28.10:FF:000003">
    <property type="entry name" value="DNA helicase"/>
    <property type="match status" value="1"/>
</dbReference>
<evidence type="ECO:0000256" key="9">
    <source>
        <dbReference type="ARBA" id="ARBA00023242"/>
    </source>
</evidence>
<dbReference type="KEGG" id="tva:5466918"/>
<evidence type="ECO:0000256" key="11">
    <source>
        <dbReference type="RuleBase" id="RU004070"/>
    </source>
</evidence>
<dbReference type="STRING" id="5722.A2DDL4"/>
<dbReference type="InterPro" id="IPR041024">
    <property type="entry name" value="Mcm6_C"/>
</dbReference>
<dbReference type="PANTHER" id="PTHR11630">
    <property type="entry name" value="DNA REPLICATION LICENSING FACTOR MCM FAMILY MEMBER"/>
    <property type="match status" value="1"/>
</dbReference>